<dbReference type="AlphaFoldDB" id="A0A0H4XP37"/>
<sequence length="49" mass="5377">MLGLDDIRIAHLPSLHLGIDVERGSECVLARRSKRSFVNGNDCDVLEVG</sequence>
<name>A0A0H4XP37_9BACT</name>
<reference evidence="1 2" key="1">
    <citation type="journal article" date="2016" name="PLoS ONE">
        <title>Complete Genome Sequence and Comparative Genomics of a Novel Myxobacterium Myxococcus hansupus.</title>
        <authorList>
            <person name="Sharma G."/>
            <person name="Narwani T."/>
            <person name="Subramanian S."/>
        </authorList>
    </citation>
    <scope>NUCLEOTIDE SEQUENCE [LARGE SCALE GENOMIC DNA]</scope>
    <source>
        <strain evidence="2">mixupus</strain>
    </source>
</reference>
<proteinExistence type="predicted"/>
<accession>A0A0H4XP37</accession>
<dbReference type="EMBL" id="CP012109">
    <property type="protein sequence ID" value="AKQ70132.1"/>
    <property type="molecule type" value="Genomic_DNA"/>
</dbReference>
<evidence type="ECO:0000313" key="2">
    <source>
        <dbReference type="Proteomes" id="UP000009026"/>
    </source>
</evidence>
<dbReference type="PATRIC" id="fig|1297742.4.peg.7144"/>
<organism evidence="1 2">
    <name type="scientific">Pseudomyxococcus hansupus</name>
    <dbReference type="NCBI Taxonomy" id="1297742"/>
    <lineage>
        <taxon>Bacteria</taxon>
        <taxon>Pseudomonadati</taxon>
        <taxon>Myxococcota</taxon>
        <taxon>Myxococcia</taxon>
        <taxon>Myxococcales</taxon>
        <taxon>Cystobacterineae</taxon>
        <taxon>Myxococcaceae</taxon>
        <taxon>Pseudomyxococcus</taxon>
    </lineage>
</organism>
<keyword evidence="2" id="KW-1185">Reference proteome</keyword>
<evidence type="ECO:0000313" key="1">
    <source>
        <dbReference type="EMBL" id="AKQ70132.1"/>
    </source>
</evidence>
<protein>
    <submittedName>
        <fullName evidence="1">Uncharacterized protein</fullName>
    </submittedName>
</protein>
<gene>
    <name evidence="1" type="ORF">A176_007044</name>
</gene>
<dbReference type="Proteomes" id="UP000009026">
    <property type="component" value="Chromosome"/>
</dbReference>
<dbReference type="KEGG" id="mym:A176_007044"/>